<reference evidence="2" key="1">
    <citation type="journal article" date="2019" name="Int. J. Syst. Evol. Microbiol.">
        <title>The Global Catalogue of Microorganisms (GCM) 10K type strain sequencing project: providing services to taxonomists for standard genome sequencing and annotation.</title>
        <authorList>
            <consortium name="The Broad Institute Genomics Platform"/>
            <consortium name="The Broad Institute Genome Sequencing Center for Infectious Disease"/>
            <person name="Wu L."/>
            <person name="Ma J."/>
        </authorList>
    </citation>
    <scope>NUCLEOTIDE SEQUENCE [LARGE SCALE GENOMIC DNA]</scope>
    <source>
        <strain evidence="2">NBRC 102030</strain>
    </source>
</reference>
<keyword evidence="2" id="KW-1185">Reference proteome</keyword>
<evidence type="ECO:0000313" key="1">
    <source>
        <dbReference type="EMBL" id="GMA81634.1"/>
    </source>
</evidence>
<proteinExistence type="predicted"/>
<protein>
    <submittedName>
        <fullName evidence="1">Uncharacterized protein</fullName>
    </submittedName>
</protein>
<accession>A0ABQ6J319</accession>
<dbReference type="EMBL" id="BSUY01000001">
    <property type="protein sequence ID" value="GMA81634.1"/>
    <property type="molecule type" value="Genomic_DNA"/>
</dbReference>
<organism evidence="1 2">
    <name type="scientific">Shewanella glacialipiscicola</name>
    <dbReference type="NCBI Taxonomy" id="614069"/>
    <lineage>
        <taxon>Bacteria</taxon>
        <taxon>Pseudomonadati</taxon>
        <taxon>Pseudomonadota</taxon>
        <taxon>Gammaproteobacteria</taxon>
        <taxon>Alteromonadales</taxon>
        <taxon>Shewanellaceae</taxon>
        <taxon>Shewanella</taxon>
    </lineage>
</organism>
<dbReference type="Proteomes" id="UP001157046">
    <property type="component" value="Unassembled WGS sequence"/>
</dbReference>
<sequence length="70" mass="7925">MRLKPFSSPNIEIDVGEIVPKHEAAYKHKPPKIAAFAEKKAQKTKLLRTLAQIGHNIGHFFAEIHLCQTH</sequence>
<name>A0ABQ6J319_9GAMM</name>
<gene>
    <name evidence="1" type="ORF">GCM10025855_11670</name>
</gene>
<evidence type="ECO:0000313" key="2">
    <source>
        <dbReference type="Proteomes" id="UP001157046"/>
    </source>
</evidence>
<comment type="caution">
    <text evidence="1">The sequence shown here is derived from an EMBL/GenBank/DDBJ whole genome shotgun (WGS) entry which is preliminary data.</text>
</comment>